<protein>
    <submittedName>
        <fullName evidence="1">Uncharacterized protein</fullName>
    </submittedName>
</protein>
<organism evidence="1 2">
    <name type="scientific">Microcystis aeruginosa (strain NIES-843 / IAM M-2473)</name>
    <dbReference type="NCBI Taxonomy" id="449447"/>
    <lineage>
        <taxon>Bacteria</taxon>
        <taxon>Bacillati</taxon>
        <taxon>Cyanobacteriota</taxon>
        <taxon>Cyanophyceae</taxon>
        <taxon>Oscillatoriophycideae</taxon>
        <taxon>Chroococcales</taxon>
        <taxon>Microcystaceae</taxon>
        <taxon>Microcystis</taxon>
    </lineage>
</organism>
<dbReference type="Proteomes" id="UP000001510">
    <property type="component" value="Chromosome"/>
</dbReference>
<dbReference type="EnsemblBacteria" id="BAG03291">
    <property type="protein sequence ID" value="BAG03291"/>
    <property type="gene ID" value="MAE_34690"/>
</dbReference>
<evidence type="ECO:0000313" key="1">
    <source>
        <dbReference type="EMBL" id="BAG03291.1"/>
    </source>
</evidence>
<dbReference type="KEGG" id="mar:MAE_34690"/>
<sequence length="61" mass="6823">MIPPAHLDKGGADRRGYLTIFNSQLSVVSRGIKMSGIKLEDIREITKNPQEKGYLIILALR</sequence>
<accession>B0JMK6</accession>
<dbReference type="PaxDb" id="449447-MAE_34690"/>
<dbReference type="HOGENOM" id="CLU_2917474_0_0_3"/>
<keyword evidence="2" id="KW-1185">Reference proteome</keyword>
<evidence type="ECO:0000313" key="2">
    <source>
        <dbReference type="Proteomes" id="UP000001510"/>
    </source>
</evidence>
<proteinExistence type="predicted"/>
<name>B0JMK6_MICAN</name>
<dbReference type="REBASE" id="17094">
    <property type="entry name" value="Mae843ORF34630P"/>
</dbReference>
<dbReference type="AlphaFoldDB" id="B0JMK6"/>
<gene>
    <name evidence="1" type="ordered locus">MAE_34690</name>
</gene>
<dbReference type="EMBL" id="AP009552">
    <property type="protein sequence ID" value="BAG03291.1"/>
    <property type="molecule type" value="Genomic_DNA"/>
</dbReference>
<reference evidence="1 2" key="1">
    <citation type="journal article" date="2007" name="DNA Res.">
        <title>Complete genomic structure of the bloom-forming toxic cyanobacterium Microcystis aeruginosa NIES-843.</title>
        <authorList>
            <person name="Kaneko T."/>
            <person name="Nakajima N."/>
            <person name="Okamoto S."/>
            <person name="Suzuki I."/>
            <person name="Tanabe Y."/>
            <person name="Tamaoki M."/>
            <person name="Nakamura Y."/>
            <person name="Kasai F."/>
            <person name="Watanabe A."/>
            <person name="Kawashima K."/>
            <person name="Kishida Y."/>
            <person name="Ono A."/>
            <person name="Shimizu Y."/>
            <person name="Takahashi C."/>
            <person name="Minami C."/>
            <person name="Fujishiro T."/>
            <person name="Kohara M."/>
            <person name="Katoh M."/>
            <person name="Nakazaki N."/>
            <person name="Nakayama S."/>
            <person name="Yamada M."/>
            <person name="Tabata S."/>
            <person name="Watanabe M.M."/>
        </authorList>
    </citation>
    <scope>NUCLEOTIDE SEQUENCE [LARGE SCALE GENOMIC DNA]</scope>
    <source>
        <strain evidence="2">NIES-843 / IAM M-247</strain>
    </source>
</reference>
<dbReference type="STRING" id="449447.MAE_34690"/>